<name>A0A816TWH5_BRANA</name>
<organism evidence="1">
    <name type="scientific">Brassica napus</name>
    <name type="common">Rape</name>
    <dbReference type="NCBI Taxonomy" id="3708"/>
    <lineage>
        <taxon>Eukaryota</taxon>
        <taxon>Viridiplantae</taxon>
        <taxon>Streptophyta</taxon>
        <taxon>Embryophyta</taxon>
        <taxon>Tracheophyta</taxon>
        <taxon>Spermatophyta</taxon>
        <taxon>Magnoliopsida</taxon>
        <taxon>eudicotyledons</taxon>
        <taxon>Gunneridae</taxon>
        <taxon>Pentapetalae</taxon>
        <taxon>rosids</taxon>
        <taxon>malvids</taxon>
        <taxon>Brassicales</taxon>
        <taxon>Brassicaceae</taxon>
        <taxon>Brassiceae</taxon>
        <taxon>Brassica</taxon>
    </lineage>
</organism>
<protein>
    <submittedName>
        <fullName evidence="1">(rape) hypothetical protein</fullName>
    </submittedName>
</protein>
<dbReference type="EMBL" id="HG994359">
    <property type="protein sequence ID" value="CAF2096128.1"/>
    <property type="molecule type" value="Genomic_DNA"/>
</dbReference>
<accession>A0A816TWH5</accession>
<evidence type="ECO:0000313" key="1">
    <source>
        <dbReference type="EMBL" id="CAF2096128.1"/>
    </source>
</evidence>
<proteinExistence type="predicted"/>
<reference evidence="1" key="1">
    <citation type="submission" date="2021-01" db="EMBL/GenBank/DDBJ databases">
        <authorList>
            <consortium name="Genoscope - CEA"/>
            <person name="William W."/>
        </authorList>
    </citation>
    <scope>NUCLEOTIDE SEQUENCE</scope>
</reference>
<sequence>MILAIESPKNMRVKGVVFSGGQKDSLNSLAFISPSFDQLYSQFVGVLYEVENTCAMAKKSSG</sequence>
<dbReference type="AlphaFoldDB" id="A0A816TWH5"/>
<dbReference type="Proteomes" id="UP001295469">
    <property type="component" value="Chromosome A05"/>
</dbReference>
<gene>
    <name evidence="1" type="ORF">DARMORV10_A05P13070.1</name>
</gene>